<comment type="similarity">
    <text evidence="2">Belongs to the SNU66/SART1 family.</text>
</comment>
<feature type="compositionally biased region" description="Basic and acidic residues" evidence="7">
    <location>
        <begin position="362"/>
        <end position="373"/>
    </location>
</feature>
<keyword evidence="3" id="KW-0507">mRNA processing</keyword>
<name>A0AAE8N698_9PEZI</name>
<feature type="compositionally biased region" description="Basic residues" evidence="7">
    <location>
        <begin position="284"/>
        <end position="295"/>
    </location>
</feature>
<evidence type="ECO:0000256" key="2">
    <source>
        <dbReference type="ARBA" id="ARBA00006076"/>
    </source>
</evidence>
<feature type="region of interest" description="Disordered" evidence="7">
    <location>
        <begin position="514"/>
        <end position="550"/>
    </location>
</feature>
<dbReference type="PANTHER" id="PTHR14152">
    <property type="entry name" value="SQUAMOUS CELL CARCINOMA ANTIGEN RECOGNISED BY CYTOTOXIC T LYMPHOCYTES"/>
    <property type="match status" value="1"/>
</dbReference>
<comment type="subcellular location">
    <subcellularLocation>
        <location evidence="1">Nucleus</location>
    </subcellularLocation>
</comment>
<accession>A0AAE8N698</accession>
<feature type="compositionally biased region" description="Acidic residues" evidence="7">
    <location>
        <begin position="31"/>
        <end position="43"/>
    </location>
</feature>
<evidence type="ECO:0000256" key="5">
    <source>
        <dbReference type="ARBA" id="ARBA00023242"/>
    </source>
</evidence>
<evidence type="ECO:0000256" key="6">
    <source>
        <dbReference type="SAM" id="Coils"/>
    </source>
</evidence>
<keyword evidence="4" id="KW-0508">mRNA splicing</keyword>
<feature type="coiled-coil region" evidence="6">
    <location>
        <begin position="113"/>
        <end position="140"/>
    </location>
</feature>
<evidence type="ECO:0000256" key="7">
    <source>
        <dbReference type="SAM" id="MobiDB-lite"/>
    </source>
</evidence>
<evidence type="ECO:0000313" key="9">
    <source>
        <dbReference type="Proteomes" id="UP001187682"/>
    </source>
</evidence>
<protein>
    <submittedName>
        <fullName evidence="8">Related to DNA binding protein SART-1</fullName>
    </submittedName>
</protein>
<gene>
    <name evidence="8" type="ORF">DNG_08339</name>
</gene>
<evidence type="ECO:0000313" key="8">
    <source>
        <dbReference type="EMBL" id="SPO05652.1"/>
    </source>
</evidence>
<evidence type="ECO:0000256" key="1">
    <source>
        <dbReference type="ARBA" id="ARBA00004123"/>
    </source>
</evidence>
<sequence>MDAASLEEANKLRVSLGMKPLPVPGAAEPEPGSDNEASAEESDYLQARTDAAGENFQKLRAEEDVKRRRDERAAAIKKAREKAQRHAVLEGKGLGDGEEEVDAKAWLAGQKKRQKQIAKLRKLEEEQAAAEAQAAAALQYTSRDLAGVKVAHDASNFLDGEEQILTLKDSTIAENEEEGDELENLGLREQERLQRNLDLKKKKTDYNPLAGDLDTKNLLSKYDEEIYGVEKKRFTLDANGISDLADILDSAPNKAKAQGIDLDILDENVGPSSDYLDISDIKVKKPKKKKSKSTRQKASDPDDFLLPEQPAQGDEKMDVDTSAPATNKRKQSEDANLVDDDDLQFALSMQRRNALKKRKRIRPEDIAKQLKEEAPEEADGGPEETGGMVIGEVSEFVANIKKPDEEERPKKRRATTEPRVEEDGEGEDVTMEGAEVYSRTQEDDEEQVQEEEETPEDRDDVMEEKTVGQSIGATLSLLRDRGVLRESEGGAERHETFIKKQEFLAKKRRMEAELEESARQQRERDRASGRLERMGQREQQEWARQQNNQRELQASRRLAELFNAEFQPTFEIKHTDEDGRRLDTKEAFKHLSHQFHGKGSGKGKTDKKIKKIADEQRREAQSVLDAGRDVGMSSVTAQQLKKRREAGVRLA</sequence>
<feature type="region of interest" description="Disordered" evidence="7">
    <location>
        <begin position="284"/>
        <end position="473"/>
    </location>
</feature>
<dbReference type="Proteomes" id="UP001187682">
    <property type="component" value="Unassembled WGS sequence"/>
</dbReference>
<keyword evidence="9" id="KW-1185">Reference proteome</keyword>
<dbReference type="GO" id="GO:0046540">
    <property type="term" value="C:U4/U6 x U5 tri-snRNP complex"/>
    <property type="evidence" value="ECO:0007669"/>
    <property type="project" value="InterPro"/>
</dbReference>
<dbReference type="EMBL" id="ONZQ02000013">
    <property type="protein sequence ID" value="SPO05652.1"/>
    <property type="molecule type" value="Genomic_DNA"/>
</dbReference>
<comment type="caution">
    <text evidence="8">The sequence shown here is derived from an EMBL/GenBank/DDBJ whole genome shotgun (WGS) entry which is preliminary data.</text>
</comment>
<feature type="compositionally biased region" description="Basic residues" evidence="7">
    <location>
        <begin position="592"/>
        <end position="602"/>
    </location>
</feature>
<dbReference type="InterPro" id="IPR045347">
    <property type="entry name" value="HIND"/>
</dbReference>
<evidence type="ECO:0000256" key="3">
    <source>
        <dbReference type="ARBA" id="ARBA00022664"/>
    </source>
</evidence>
<dbReference type="GO" id="GO:0045292">
    <property type="term" value="P:mRNA cis splicing, via spliceosome"/>
    <property type="evidence" value="ECO:0007669"/>
    <property type="project" value="TreeGrafter"/>
</dbReference>
<dbReference type="Pfam" id="PF19252">
    <property type="entry name" value="HIND"/>
    <property type="match status" value="1"/>
</dbReference>
<dbReference type="PANTHER" id="PTHR14152:SF5">
    <property type="entry name" value="U4_U6.U5 TRI-SNRNP-ASSOCIATED PROTEIN 1"/>
    <property type="match status" value="1"/>
</dbReference>
<dbReference type="GO" id="GO:0000481">
    <property type="term" value="P:maturation of 5S rRNA"/>
    <property type="evidence" value="ECO:0007669"/>
    <property type="project" value="TreeGrafter"/>
</dbReference>
<dbReference type="AlphaFoldDB" id="A0AAE8N698"/>
<keyword evidence="5" id="KW-0539">Nucleus</keyword>
<evidence type="ECO:0000256" key="4">
    <source>
        <dbReference type="ARBA" id="ARBA00023187"/>
    </source>
</evidence>
<dbReference type="Pfam" id="PF03343">
    <property type="entry name" value="SART-1"/>
    <property type="match status" value="1"/>
</dbReference>
<feature type="compositionally biased region" description="Basic and acidic residues" evidence="7">
    <location>
        <begin position="57"/>
        <end position="68"/>
    </location>
</feature>
<feature type="compositionally biased region" description="Basic and acidic residues" evidence="7">
    <location>
        <begin position="514"/>
        <end position="541"/>
    </location>
</feature>
<feature type="region of interest" description="Disordered" evidence="7">
    <location>
        <begin position="592"/>
        <end position="651"/>
    </location>
</feature>
<feature type="region of interest" description="Disordered" evidence="7">
    <location>
        <begin position="1"/>
        <end position="68"/>
    </location>
</feature>
<reference evidence="8" key="1">
    <citation type="submission" date="2018-03" db="EMBL/GenBank/DDBJ databases">
        <authorList>
            <person name="Guldener U."/>
        </authorList>
    </citation>
    <scope>NUCLEOTIDE SEQUENCE</scope>
</reference>
<feature type="compositionally biased region" description="Basic and acidic residues" evidence="7">
    <location>
        <begin position="401"/>
        <end position="421"/>
    </location>
</feature>
<feature type="compositionally biased region" description="Acidic residues" evidence="7">
    <location>
        <begin position="442"/>
        <end position="462"/>
    </location>
</feature>
<feature type="compositionally biased region" description="Basic and acidic residues" evidence="7">
    <location>
        <begin position="603"/>
        <end position="620"/>
    </location>
</feature>
<proteinExistence type="inferred from homology"/>
<organism evidence="8 9">
    <name type="scientific">Cephalotrichum gorgonifer</name>
    <dbReference type="NCBI Taxonomy" id="2041049"/>
    <lineage>
        <taxon>Eukaryota</taxon>
        <taxon>Fungi</taxon>
        <taxon>Dikarya</taxon>
        <taxon>Ascomycota</taxon>
        <taxon>Pezizomycotina</taxon>
        <taxon>Sordariomycetes</taxon>
        <taxon>Hypocreomycetidae</taxon>
        <taxon>Microascales</taxon>
        <taxon>Microascaceae</taxon>
        <taxon>Cephalotrichum</taxon>
    </lineage>
</organism>
<keyword evidence="6" id="KW-0175">Coiled coil</keyword>
<dbReference type="InterPro" id="IPR005011">
    <property type="entry name" value="SNU66/SART1"/>
</dbReference>